<gene>
    <name evidence="2" type="ORF">SCHPADRAFT_11535</name>
</gene>
<feature type="chain" id="PRO_5005202288" description="Secreted protein" evidence="1">
    <location>
        <begin position="17"/>
        <end position="72"/>
    </location>
</feature>
<protein>
    <recommendedName>
        <fullName evidence="4">Secreted protein</fullName>
    </recommendedName>
</protein>
<name>A0A0H2STU9_9AGAM</name>
<dbReference type="InParanoid" id="A0A0H2STU9"/>
<evidence type="ECO:0000256" key="1">
    <source>
        <dbReference type="SAM" id="SignalP"/>
    </source>
</evidence>
<organism evidence="2 3">
    <name type="scientific">Schizopora paradoxa</name>
    <dbReference type="NCBI Taxonomy" id="27342"/>
    <lineage>
        <taxon>Eukaryota</taxon>
        <taxon>Fungi</taxon>
        <taxon>Dikarya</taxon>
        <taxon>Basidiomycota</taxon>
        <taxon>Agaricomycotina</taxon>
        <taxon>Agaricomycetes</taxon>
        <taxon>Hymenochaetales</taxon>
        <taxon>Schizoporaceae</taxon>
        <taxon>Schizopora</taxon>
    </lineage>
</organism>
<dbReference type="Proteomes" id="UP000053477">
    <property type="component" value="Unassembled WGS sequence"/>
</dbReference>
<dbReference type="AlphaFoldDB" id="A0A0H2STU9"/>
<evidence type="ECO:0008006" key="4">
    <source>
        <dbReference type="Google" id="ProtNLM"/>
    </source>
</evidence>
<evidence type="ECO:0000313" key="2">
    <source>
        <dbReference type="EMBL" id="KLO20546.1"/>
    </source>
</evidence>
<sequence>MRCFIIILLCQSASRSARIPSSSLDLAQRSAQMAKASARDINDQSAAATIIGQMISMSCHNLQGRAIHAQDQ</sequence>
<dbReference type="EMBL" id="KQ085882">
    <property type="protein sequence ID" value="KLO20546.1"/>
    <property type="molecule type" value="Genomic_DNA"/>
</dbReference>
<keyword evidence="3" id="KW-1185">Reference proteome</keyword>
<accession>A0A0H2STU9</accession>
<keyword evidence="1" id="KW-0732">Signal</keyword>
<reference evidence="2 3" key="1">
    <citation type="submission" date="2015-04" db="EMBL/GenBank/DDBJ databases">
        <title>Complete genome sequence of Schizopora paradoxa KUC8140, a cosmopolitan wood degrader in East Asia.</title>
        <authorList>
            <consortium name="DOE Joint Genome Institute"/>
            <person name="Min B."/>
            <person name="Park H."/>
            <person name="Jang Y."/>
            <person name="Kim J.-J."/>
            <person name="Kim K.H."/>
            <person name="Pangilinan J."/>
            <person name="Lipzen A."/>
            <person name="Riley R."/>
            <person name="Grigoriev I.V."/>
            <person name="Spatafora J.W."/>
            <person name="Choi I.-G."/>
        </authorList>
    </citation>
    <scope>NUCLEOTIDE SEQUENCE [LARGE SCALE GENOMIC DNA]</scope>
    <source>
        <strain evidence="2 3">KUC8140</strain>
    </source>
</reference>
<proteinExistence type="predicted"/>
<evidence type="ECO:0000313" key="3">
    <source>
        <dbReference type="Proteomes" id="UP000053477"/>
    </source>
</evidence>
<feature type="signal peptide" evidence="1">
    <location>
        <begin position="1"/>
        <end position="16"/>
    </location>
</feature>